<dbReference type="AlphaFoldDB" id="A0A1U7NFH1"/>
<keyword evidence="10" id="KW-1185">Reference proteome</keyword>
<organism evidence="9 10">
    <name type="scientific">Ileibacterium valens</name>
    <dbReference type="NCBI Taxonomy" id="1862668"/>
    <lineage>
        <taxon>Bacteria</taxon>
        <taxon>Bacillati</taxon>
        <taxon>Bacillota</taxon>
        <taxon>Erysipelotrichia</taxon>
        <taxon>Erysipelotrichales</taxon>
        <taxon>Erysipelotrichaceae</taxon>
        <taxon>Ileibacterium</taxon>
    </lineage>
</organism>
<dbReference type="CDD" id="cd06550">
    <property type="entry name" value="TM_ABC_iron-siderophores_like"/>
    <property type="match status" value="1"/>
</dbReference>
<feature type="transmembrane region" description="Helical" evidence="8">
    <location>
        <begin position="96"/>
        <end position="116"/>
    </location>
</feature>
<evidence type="ECO:0000256" key="7">
    <source>
        <dbReference type="ARBA" id="ARBA00023136"/>
    </source>
</evidence>
<evidence type="ECO:0000256" key="5">
    <source>
        <dbReference type="ARBA" id="ARBA00022692"/>
    </source>
</evidence>
<evidence type="ECO:0000256" key="2">
    <source>
        <dbReference type="ARBA" id="ARBA00007935"/>
    </source>
</evidence>
<dbReference type="RefSeq" id="WP_075819746.1">
    <property type="nucleotide sequence ID" value="NZ_CAJUTZ010000065.1"/>
</dbReference>
<dbReference type="SUPFAM" id="SSF81345">
    <property type="entry name" value="ABC transporter involved in vitamin B12 uptake, BtuC"/>
    <property type="match status" value="1"/>
</dbReference>
<dbReference type="EMBL" id="MPJW01000142">
    <property type="protein sequence ID" value="OLU39070.1"/>
    <property type="molecule type" value="Genomic_DNA"/>
</dbReference>
<name>A0A1U7NFH1_9FIRM</name>
<keyword evidence="6 8" id="KW-1133">Transmembrane helix</keyword>
<dbReference type="GO" id="GO:0033214">
    <property type="term" value="P:siderophore-iron import into cell"/>
    <property type="evidence" value="ECO:0007669"/>
    <property type="project" value="TreeGrafter"/>
</dbReference>
<evidence type="ECO:0000256" key="4">
    <source>
        <dbReference type="ARBA" id="ARBA00022475"/>
    </source>
</evidence>
<evidence type="ECO:0000313" key="9">
    <source>
        <dbReference type="EMBL" id="OLU39070.1"/>
    </source>
</evidence>
<dbReference type="GeneID" id="82202984"/>
<comment type="caution">
    <text evidence="9">The sequence shown here is derived from an EMBL/GenBank/DDBJ whole genome shotgun (WGS) entry which is preliminary data.</text>
</comment>
<keyword evidence="5 8" id="KW-0812">Transmembrane</keyword>
<protein>
    <recommendedName>
        <fullName evidence="11">Iron ABC transporter permease</fullName>
    </recommendedName>
</protein>
<evidence type="ECO:0008006" key="11">
    <source>
        <dbReference type="Google" id="ProtNLM"/>
    </source>
</evidence>
<dbReference type="InterPro" id="IPR000522">
    <property type="entry name" value="ABC_transptr_permease_BtuC"/>
</dbReference>
<dbReference type="OrthoDB" id="9792889at2"/>
<keyword evidence="3" id="KW-0813">Transport</keyword>
<dbReference type="Gene3D" id="1.10.3470.10">
    <property type="entry name" value="ABC transporter involved in vitamin B12 uptake, BtuC"/>
    <property type="match status" value="1"/>
</dbReference>
<evidence type="ECO:0000313" key="10">
    <source>
        <dbReference type="Proteomes" id="UP000186341"/>
    </source>
</evidence>
<comment type="subcellular location">
    <subcellularLocation>
        <location evidence="1">Cell membrane</location>
        <topology evidence="1">Multi-pass membrane protein</topology>
    </subcellularLocation>
</comment>
<feature type="transmembrane region" description="Helical" evidence="8">
    <location>
        <begin position="155"/>
        <end position="177"/>
    </location>
</feature>
<dbReference type="GO" id="GO:0022857">
    <property type="term" value="F:transmembrane transporter activity"/>
    <property type="evidence" value="ECO:0007669"/>
    <property type="project" value="InterPro"/>
</dbReference>
<feature type="transmembrane region" description="Helical" evidence="8">
    <location>
        <begin position="239"/>
        <end position="268"/>
    </location>
</feature>
<evidence type="ECO:0000256" key="1">
    <source>
        <dbReference type="ARBA" id="ARBA00004651"/>
    </source>
</evidence>
<evidence type="ECO:0000256" key="3">
    <source>
        <dbReference type="ARBA" id="ARBA00022448"/>
    </source>
</evidence>
<sequence length="357" mass="37993">MGNNQHTAPEHQEKNRTLTLLAVLVILVIIGTGFSLFAGSVRIPLSKILAGSLGETEQAVLVHLRLPRTIGCVFAGGALALSGLIIQSVLANPLAAPNIIGIHSGAGLMTTIACALFPNVFNLVPAASFAGALMASQLVLFLARKVQASKTTLLLAGLAISSIFSALSDLVITFWPDALIGYTGFRMGSLSGVSMERILPGLMAIILAMMISTLCAPELEVLSMGENQATMIGLNSKRWTQIFLVLSSLLAGGTISFCGLIGFIGLIVPQIIRKLFANESSFRILMIANVLAGAFLLLMADFLGRVLFAPFEISCGILLSLAGGPYFLFLLLKSRRRSLFSQKKSKTKNDRKALHDH</sequence>
<reference evidence="9 10" key="1">
    <citation type="submission" date="2016-11" db="EMBL/GenBank/DDBJ databases">
        <title>Description of two novel members of the family Erysipelotrichaceae: Ileibacterium lipovorans gen. nov., sp. nov. and Dubosiella newyorkensis, gen. nov., sp. nov.</title>
        <authorList>
            <person name="Cox L.M."/>
            <person name="Sohn J."/>
            <person name="Tyrrell K.L."/>
            <person name="Citron D.M."/>
            <person name="Lawson P.A."/>
            <person name="Patel N.B."/>
            <person name="Iizumi T."/>
            <person name="Perez-Perez G.I."/>
            <person name="Goldstein E.J."/>
            <person name="Blaser M.J."/>
        </authorList>
    </citation>
    <scope>NUCLEOTIDE SEQUENCE [LARGE SCALE GENOMIC DNA]</scope>
    <source>
        <strain evidence="9 10">NYU-BL-A3</strain>
    </source>
</reference>
<accession>A0A1U7NFH1</accession>
<dbReference type="GO" id="GO:0005886">
    <property type="term" value="C:plasma membrane"/>
    <property type="evidence" value="ECO:0007669"/>
    <property type="project" value="UniProtKB-SubCell"/>
</dbReference>
<gene>
    <name evidence="9" type="ORF">BO222_07260</name>
</gene>
<evidence type="ECO:0000256" key="6">
    <source>
        <dbReference type="ARBA" id="ARBA00022989"/>
    </source>
</evidence>
<feature type="transmembrane region" description="Helical" evidence="8">
    <location>
        <begin position="306"/>
        <end position="332"/>
    </location>
</feature>
<keyword evidence="4" id="KW-1003">Cell membrane</keyword>
<proteinExistence type="inferred from homology"/>
<feature type="transmembrane region" description="Helical" evidence="8">
    <location>
        <begin position="123"/>
        <end position="143"/>
    </location>
</feature>
<dbReference type="InterPro" id="IPR037294">
    <property type="entry name" value="ABC_BtuC-like"/>
</dbReference>
<dbReference type="PANTHER" id="PTHR30472:SF25">
    <property type="entry name" value="ABC TRANSPORTER PERMEASE PROTEIN MJ0876-RELATED"/>
    <property type="match status" value="1"/>
</dbReference>
<evidence type="ECO:0000256" key="8">
    <source>
        <dbReference type="SAM" id="Phobius"/>
    </source>
</evidence>
<feature type="transmembrane region" description="Helical" evidence="8">
    <location>
        <begin position="70"/>
        <end position="90"/>
    </location>
</feature>
<keyword evidence="7 8" id="KW-0472">Membrane</keyword>
<feature type="transmembrane region" description="Helical" evidence="8">
    <location>
        <begin position="280"/>
        <end position="300"/>
    </location>
</feature>
<dbReference type="Proteomes" id="UP000186341">
    <property type="component" value="Unassembled WGS sequence"/>
</dbReference>
<feature type="transmembrane region" description="Helical" evidence="8">
    <location>
        <begin position="20"/>
        <end position="39"/>
    </location>
</feature>
<dbReference type="PANTHER" id="PTHR30472">
    <property type="entry name" value="FERRIC ENTEROBACTIN TRANSPORT SYSTEM PERMEASE PROTEIN"/>
    <property type="match status" value="1"/>
</dbReference>
<comment type="similarity">
    <text evidence="2">Belongs to the binding-protein-dependent transport system permease family. FecCD subfamily.</text>
</comment>
<dbReference type="Pfam" id="PF01032">
    <property type="entry name" value="FecCD"/>
    <property type="match status" value="1"/>
</dbReference>